<proteinExistence type="inferred from homology"/>
<dbReference type="OrthoDB" id="9893660at2759"/>
<evidence type="ECO:0000313" key="3">
    <source>
        <dbReference type="Proteomes" id="UP000265120"/>
    </source>
</evidence>
<evidence type="ECO:0000313" key="2">
    <source>
        <dbReference type="Ensembl" id="ENSCSEP00000027787.1"/>
    </source>
</evidence>
<dbReference type="GO" id="GO:0005125">
    <property type="term" value="F:cytokine activity"/>
    <property type="evidence" value="ECO:0007669"/>
    <property type="project" value="UniProtKB-KW"/>
</dbReference>
<comment type="subcellular location">
    <subcellularLocation>
        <location evidence="1">Secreted</location>
    </subcellularLocation>
</comment>
<name>A0A3P8WMS7_CYNSE</name>
<dbReference type="InParanoid" id="A0A3P8WMS7"/>
<reference evidence="2" key="2">
    <citation type="submission" date="2025-08" db="UniProtKB">
        <authorList>
            <consortium name="Ensembl"/>
        </authorList>
    </citation>
    <scope>IDENTIFICATION</scope>
</reference>
<dbReference type="GO" id="GO:0005143">
    <property type="term" value="F:interleukin-12 receptor binding"/>
    <property type="evidence" value="ECO:0007669"/>
    <property type="project" value="InterPro"/>
</dbReference>
<dbReference type="Gene3D" id="1.20.1250.10">
    <property type="match status" value="1"/>
</dbReference>
<keyword evidence="1" id="KW-0339">Growth factor</keyword>
<keyword evidence="3" id="KW-1185">Reference proteome</keyword>
<dbReference type="GO" id="GO:0008083">
    <property type="term" value="F:growth factor activity"/>
    <property type="evidence" value="ECO:0007669"/>
    <property type="project" value="UniProtKB-KW"/>
</dbReference>
<reference evidence="2 3" key="1">
    <citation type="journal article" date="2014" name="Nat. Genet.">
        <title>Whole-genome sequence of a flatfish provides insights into ZW sex chromosome evolution and adaptation to a benthic lifestyle.</title>
        <authorList>
            <person name="Chen S."/>
            <person name="Zhang G."/>
            <person name="Shao C."/>
            <person name="Huang Q."/>
            <person name="Liu G."/>
            <person name="Zhang P."/>
            <person name="Song W."/>
            <person name="An N."/>
            <person name="Chalopin D."/>
            <person name="Volff J.N."/>
            <person name="Hong Y."/>
            <person name="Li Q."/>
            <person name="Sha Z."/>
            <person name="Zhou H."/>
            <person name="Xie M."/>
            <person name="Yu Q."/>
            <person name="Liu Y."/>
            <person name="Xiang H."/>
            <person name="Wang N."/>
            <person name="Wu K."/>
            <person name="Yang C."/>
            <person name="Zhou Q."/>
            <person name="Liao X."/>
            <person name="Yang L."/>
            <person name="Hu Q."/>
            <person name="Zhang J."/>
            <person name="Meng L."/>
            <person name="Jin L."/>
            <person name="Tian Y."/>
            <person name="Lian J."/>
            <person name="Yang J."/>
            <person name="Miao G."/>
            <person name="Liu S."/>
            <person name="Liang Z."/>
            <person name="Yan F."/>
            <person name="Li Y."/>
            <person name="Sun B."/>
            <person name="Zhang H."/>
            <person name="Zhang J."/>
            <person name="Zhu Y."/>
            <person name="Du M."/>
            <person name="Zhao Y."/>
            <person name="Schartl M."/>
            <person name="Tang Q."/>
            <person name="Wang J."/>
        </authorList>
    </citation>
    <scope>NUCLEOTIDE SEQUENCE</scope>
</reference>
<comment type="similarity">
    <text evidence="1">Belongs to the IL-6 superfamily.</text>
</comment>
<dbReference type="InterPro" id="IPR009079">
    <property type="entry name" value="4_helix_cytokine-like_core"/>
</dbReference>
<dbReference type="Pfam" id="PF03039">
    <property type="entry name" value="IL12"/>
    <property type="match status" value="1"/>
</dbReference>
<keyword evidence="1" id="KW-0732">Signal</keyword>
<feature type="chain" id="PRO_5017848751" description="Interleukin-12 subunit alpha" evidence="1">
    <location>
        <begin position="37"/>
        <end position="216"/>
    </location>
</feature>
<keyword evidence="1" id="KW-1015">Disulfide bond</keyword>
<keyword evidence="1" id="KW-0964">Secreted</keyword>
<dbReference type="GeneTree" id="ENSGT00390000016906"/>
<dbReference type="GO" id="GO:0006955">
    <property type="term" value="P:immune response"/>
    <property type="evidence" value="ECO:0007669"/>
    <property type="project" value="InterPro"/>
</dbReference>
<organism evidence="2 3">
    <name type="scientific">Cynoglossus semilaevis</name>
    <name type="common">Tongue sole</name>
    <dbReference type="NCBI Taxonomy" id="244447"/>
    <lineage>
        <taxon>Eukaryota</taxon>
        <taxon>Metazoa</taxon>
        <taxon>Chordata</taxon>
        <taxon>Craniata</taxon>
        <taxon>Vertebrata</taxon>
        <taxon>Euteleostomi</taxon>
        <taxon>Actinopterygii</taxon>
        <taxon>Neopterygii</taxon>
        <taxon>Teleostei</taxon>
        <taxon>Neoteleostei</taxon>
        <taxon>Acanthomorphata</taxon>
        <taxon>Carangaria</taxon>
        <taxon>Pleuronectiformes</taxon>
        <taxon>Pleuronectoidei</taxon>
        <taxon>Cynoglossidae</taxon>
        <taxon>Cynoglossinae</taxon>
        <taxon>Cynoglossus</taxon>
    </lineage>
</organism>
<protein>
    <recommendedName>
        <fullName evidence="1">Interleukin-12 subunit alpha</fullName>
        <shortName evidence="1">IL-12A</shortName>
    </recommendedName>
</protein>
<dbReference type="RefSeq" id="XP_024910880.1">
    <property type="nucleotide sequence ID" value="XM_025055112.1"/>
</dbReference>
<comment type="subunit">
    <text evidence="1">Heterodimer with IL12B; disulfide-linked. The heterodimer is known as interleukin IL-12.</text>
</comment>
<dbReference type="Proteomes" id="UP000265120">
    <property type="component" value="Chromosome 4"/>
</dbReference>
<gene>
    <name evidence="1" type="primary">IL12A</name>
</gene>
<dbReference type="InterPro" id="IPR004281">
    <property type="entry name" value="IL-12_alpha"/>
</dbReference>
<evidence type="ECO:0000256" key="1">
    <source>
        <dbReference type="RuleBase" id="RU363133"/>
    </source>
</evidence>
<dbReference type="AlphaFoldDB" id="A0A3P8WMS7"/>
<keyword evidence="1" id="KW-0202">Cytokine</keyword>
<dbReference type="GeneID" id="103378499"/>
<dbReference type="GO" id="GO:0005615">
    <property type="term" value="C:extracellular space"/>
    <property type="evidence" value="ECO:0007669"/>
    <property type="project" value="UniProtKB-KW"/>
</dbReference>
<accession>A0A3P8WMS7</accession>
<sequence>MNTLRLYPSSSALLPLLLPLLLQLQLLTLCPSATSALPLRAGDSGCAQCSLLFRNLLLNVTDLLQSDNLCFGITSDKAVVKSQTETLLTCTPPLTQNSSCNLQRNVSFSERDCLRNIMKDLLYYEAAIKSYIHSPLRSPEEEVALLSPTLGVIESLKNCSLLKSEDIKYSEDVAQMWGSDTYTNRQEMCKMMRGFYVRAITINRAMGYISSGEHRK</sequence>
<dbReference type="OMA" id="ECMRNIM"/>
<feature type="signal peptide" evidence="1">
    <location>
        <begin position="1"/>
        <end position="36"/>
    </location>
</feature>
<reference evidence="2" key="3">
    <citation type="submission" date="2025-09" db="UniProtKB">
        <authorList>
            <consortium name="Ensembl"/>
        </authorList>
    </citation>
    <scope>IDENTIFICATION</scope>
</reference>
<dbReference type="Ensembl" id="ENSCSET00000028160.1">
    <property type="protein sequence ID" value="ENSCSEP00000027787.1"/>
    <property type="gene ID" value="ENSCSEG00000017757.1"/>
</dbReference>
<dbReference type="SUPFAM" id="SSF47266">
    <property type="entry name" value="4-helical cytokines"/>
    <property type="match status" value="1"/>
</dbReference>